<evidence type="ECO:0000313" key="5">
    <source>
        <dbReference type="EMBL" id="MFC1440472.1"/>
    </source>
</evidence>
<keyword evidence="1" id="KW-0238">DNA-binding</keyword>
<dbReference type="CDD" id="cd07302">
    <property type="entry name" value="CHD"/>
    <property type="match status" value="1"/>
</dbReference>
<dbReference type="Pfam" id="PF00211">
    <property type="entry name" value="Guanylate_cyc"/>
    <property type="match status" value="1"/>
</dbReference>
<dbReference type="Gene3D" id="3.40.50.2300">
    <property type="match status" value="1"/>
</dbReference>
<sequence length="462" mass="48683">MESITVLLADDNLIVREGVRALLSRDRSVEVVGLAADYDELVEGAERLRPQVLVTDIRMPPDFQDEGIRAAQRVRKQLPGTGVVVLSQYDDPDYAVQLLAEGEAGYAYLLKDRIADAGLLGRAIRAVAGGGSMIDPQIVRKLMEPARREGELSADEEDLLRQVAEGRPVKAIAAGLGQPPAAVNDAVESLFLRLAKDAGGGSGGARDGALRRLRLLHTAILRREEQGETLSRLLPGGLAEKLRADRGAATRTERLTVTVLMSDVRGYCSIAERTDPADLAGQLGAHRRAMNAAVLGEGGTVMQYVGDAVMAVFGAPEPQPDHARRAVRAARGMHRRQHELDREWAALGLVPFGLGIGLSTGEVAAALLGSAERLEYTLVGDTVNLAQRMQDLARPAGTTVATAGTVDAAGTADGAWPWAPLGPCSVKGHSAPVVAFRLPVGAGPATAPDPAAVPDPALEARP</sequence>
<dbReference type="SUPFAM" id="SSF52172">
    <property type="entry name" value="CheY-like"/>
    <property type="match status" value="1"/>
</dbReference>
<dbReference type="PROSITE" id="PS50125">
    <property type="entry name" value="GUANYLATE_CYCLASE_2"/>
    <property type="match status" value="1"/>
</dbReference>
<dbReference type="PANTHER" id="PTHR43214:SF43">
    <property type="entry name" value="TWO-COMPONENT RESPONSE REGULATOR"/>
    <property type="match status" value="1"/>
</dbReference>
<dbReference type="InterPro" id="IPR058245">
    <property type="entry name" value="NreC/VraR/RcsB-like_REC"/>
</dbReference>
<feature type="domain" description="Response regulatory" evidence="3">
    <location>
        <begin position="5"/>
        <end position="126"/>
    </location>
</feature>
<dbReference type="InterPro" id="IPR001789">
    <property type="entry name" value="Sig_transdc_resp-reg_receiver"/>
</dbReference>
<comment type="caution">
    <text evidence="5">The sequence shown here is derived from an EMBL/GenBank/DDBJ whole genome shotgun (WGS) entry which is preliminary data.</text>
</comment>
<dbReference type="Gene3D" id="3.30.70.1230">
    <property type="entry name" value="Nucleotide cyclase"/>
    <property type="match status" value="1"/>
</dbReference>
<evidence type="ECO:0000259" key="4">
    <source>
        <dbReference type="PROSITE" id="PS50125"/>
    </source>
</evidence>
<feature type="modified residue" description="4-aspartylphosphate" evidence="2">
    <location>
        <position position="56"/>
    </location>
</feature>
<dbReference type="InterPro" id="IPR001054">
    <property type="entry name" value="A/G_cyclase"/>
</dbReference>
<dbReference type="InterPro" id="IPR029787">
    <property type="entry name" value="Nucleotide_cyclase"/>
</dbReference>
<dbReference type="Proteomes" id="UP001592581">
    <property type="component" value="Unassembled WGS sequence"/>
</dbReference>
<evidence type="ECO:0000256" key="1">
    <source>
        <dbReference type="ARBA" id="ARBA00023125"/>
    </source>
</evidence>
<dbReference type="PANTHER" id="PTHR43214">
    <property type="entry name" value="TWO-COMPONENT RESPONSE REGULATOR"/>
    <property type="match status" value="1"/>
</dbReference>
<dbReference type="SMART" id="SM00448">
    <property type="entry name" value="REC"/>
    <property type="match status" value="1"/>
</dbReference>
<gene>
    <name evidence="5" type="ORF">ABUW04_19635</name>
</gene>
<evidence type="ECO:0000259" key="3">
    <source>
        <dbReference type="PROSITE" id="PS50110"/>
    </source>
</evidence>
<dbReference type="SUPFAM" id="SSF55073">
    <property type="entry name" value="Nucleotide cyclase"/>
    <property type="match status" value="1"/>
</dbReference>
<dbReference type="SMART" id="SM00044">
    <property type="entry name" value="CYCc"/>
    <property type="match status" value="1"/>
</dbReference>
<keyword evidence="6" id="KW-1185">Reference proteome</keyword>
<dbReference type="CDD" id="cd17535">
    <property type="entry name" value="REC_NarL-like"/>
    <property type="match status" value="1"/>
</dbReference>
<organism evidence="5 6">
    <name type="scientific">Streptacidiphilus jeojiensis</name>
    <dbReference type="NCBI Taxonomy" id="3229225"/>
    <lineage>
        <taxon>Bacteria</taxon>
        <taxon>Bacillati</taxon>
        <taxon>Actinomycetota</taxon>
        <taxon>Actinomycetes</taxon>
        <taxon>Kitasatosporales</taxon>
        <taxon>Streptomycetaceae</taxon>
        <taxon>Streptacidiphilus</taxon>
    </lineage>
</organism>
<protein>
    <submittedName>
        <fullName evidence="5">Adenylate/guanylate cyclase domain-containing protein</fullName>
    </submittedName>
</protein>
<dbReference type="InterPro" id="IPR039420">
    <property type="entry name" value="WalR-like"/>
</dbReference>
<proteinExistence type="predicted"/>
<dbReference type="RefSeq" id="WP_380565953.1">
    <property type="nucleotide sequence ID" value="NZ_JBEUKS010000006.1"/>
</dbReference>
<dbReference type="Pfam" id="PF00072">
    <property type="entry name" value="Response_reg"/>
    <property type="match status" value="1"/>
</dbReference>
<reference evidence="5 6" key="1">
    <citation type="submission" date="2024-06" db="EMBL/GenBank/DDBJ databases">
        <authorList>
            <person name="Lee S.D."/>
        </authorList>
    </citation>
    <scope>NUCLEOTIDE SEQUENCE [LARGE SCALE GENOMIC DNA]</scope>
    <source>
        <strain evidence="5 6">N1-10</strain>
    </source>
</reference>
<accession>A0ABV6XQB9</accession>
<evidence type="ECO:0000256" key="2">
    <source>
        <dbReference type="PROSITE-ProRule" id="PRU00169"/>
    </source>
</evidence>
<keyword evidence="2" id="KW-0597">Phosphoprotein</keyword>
<dbReference type="PROSITE" id="PS50110">
    <property type="entry name" value="RESPONSE_REGULATORY"/>
    <property type="match status" value="1"/>
</dbReference>
<dbReference type="EMBL" id="JBEUKS010000006">
    <property type="protein sequence ID" value="MFC1440472.1"/>
    <property type="molecule type" value="Genomic_DNA"/>
</dbReference>
<dbReference type="InterPro" id="IPR011006">
    <property type="entry name" value="CheY-like_superfamily"/>
</dbReference>
<name>A0ABV6XQB9_9ACTN</name>
<evidence type="ECO:0000313" key="6">
    <source>
        <dbReference type="Proteomes" id="UP001592581"/>
    </source>
</evidence>
<feature type="domain" description="Guanylate cyclase" evidence="4">
    <location>
        <begin position="258"/>
        <end position="390"/>
    </location>
</feature>